<protein>
    <recommendedName>
        <fullName evidence="1">Tc toxin complex TcA C-terminal TcB-binding domain-containing protein</fullName>
    </recommendedName>
</protein>
<sequence>MLRETVDVGPLPTTLTEFEKVYTKTSEGCSGFLERLLAHKNQQNRPTLTFPIYIQPDLTTSREEKVEWIMSLDDINHPTPTVLACEIHDREETKQYIGMPPNQDEMKGPIQDIQRVMNKVLPGVIRDMSNTEGLTPIYRYIQGLSLKDNAESFGREKNSGHSEMATPLAIYSWELGVHLPSLLMERLLATHQLELALEMARLMYDHSRTVKGDLAGAHWIFPPFQDGTTLKGADITVPPSASIHASARANPAAYVKRIALKYIEILVGLGDQHFRQSTLESIPLALERYIEASEAFSTLSASIQNQKSSEVHKIKGILTYRGIEEQRKHRPEFPEGLGFYKAKDTFRDSLQNLVQDRLYKIRNGLDINGRRQRLPLFAPPMDPGALTQAKAAPGGIAGLLSSLESPMPNYRFDYLIRHAFELVSELRSLEQQFLTIKEKKDVEGLALLRSRHQCTVLALIKKVKEHEKQEALKAIDVISAARTQQEKAMEYYLQLTADKDRTKIPSIGESWKGVPQQIHTIKGDIPMSPFEKEELDKADTASNLYLAAGVASAVGAVMAAIPNFGAKVQPMGAGVDTTTGGGNFSRVSHFQTGALEIAARRMQEEAAQAGRKGALSRALQERRQATNNLGWELMRLDKESQPAKGLTDYWEQSPDGQLAGEALYLDLKRMEMLHMENRTHDFEITKNVSIRHLDPCALLQLREQGTADFDLPEVIFDMDFPGHYCRRIASVAVSIPCILGAYTSLNCTLRLLGHRYRIAPTGNQSAFYEEKDENKFHSDSIPIDAIAVSNGLHDTGTFTLDFNGQPRYGPFEGAGAISKWRLAFPSPFRQFDYHTITDVIIHLRYTAVDGGQQFARMAAGAVKQWVTKPKGSAFAIDLKNEYPNQWRCLAREGKMDLPVEVGEETITATHKERLLKEYGHFEGEDMPKAFASSSSWSINGFKDNSFTQGWLLVQFTS</sequence>
<dbReference type="EMBL" id="ML743551">
    <property type="protein sequence ID" value="KAE8143973.1"/>
    <property type="molecule type" value="Genomic_DNA"/>
</dbReference>
<keyword evidence="3" id="KW-1185">Reference proteome</keyword>
<evidence type="ECO:0000313" key="3">
    <source>
        <dbReference type="Proteomes" id="UP000325672"/>
    </source>
</evidence>
<dbReference type="InterPro" id="IPR040840">
    <property type="entry name" value="TcA_TcB_BD"/>
</dbReference>
<feature type="domain" description="Tc toxin complex TcA C-terminal TcB-binding" evidence="1">
    <location>
        <begin position="616"/>
        <end position="847"/>
    </location>
</feature>
<gene>
    <name evidence="2" type="ORF">BDV38DRAFT_289753</name>
</gene>
<evidence type="ECO:0000259" key="1">
    <source>
        <dbReference type="Pfam" id="PF18276"/>
    </source>
</evidence>
<name>A0A5N6TCC6_ASPPS</name>
<dbReference type="Proteomes" id="UP000325672">
    <property type="component" value="Unassembled WGS sequence"/>
</dbReference>
<dbReference type="AlphaFoldDB" id="A0A5N6TCC6"/>
<evidence type="ECO:0000313" key="2">
    <source>
        <dbReference type="EMBL" id="KAE8143973.1"/>
    </source>
</evidence>
<dbReference type="OrthoDB" id="4500827at2759"/>
<dbReference type="Pfam" id="PF18276">
    <property type="entry name" value="TcA_TcB_BD"/>
    <property type="match status" value="1"/>
</dbReference>
<accession>A0A5N6TCC6</accession>
<dbReference type="GeneID" id="43645538"/>
<organism evidence="2 3">
    <name type="scientific">Aspergillus pseudotamarii</name>
    <dbReference type="NCBI Taxonomy" id="132259"/>
    <lineage>
        <taxon>Eukaryota</taxon>
        <taxon>Fungi</taxon>
        <taxon>Dikarya</taxon>
        <taxon>Ascomycota</taxon>
        <taxon>Pezizomycotina</taxon>
        <taxon>Eurotiomycetes</taxon>
        <taxon>Eurotiomycetidae</taxon>
        <taxon>Eurotiales</taxon>
        <taxon>Aspergillaceae</taxon>
        <taxon>Aspergillus</taxon>
        <taxon>Aspergillus subgen. Circumdati</taxon>
    </lineage>
</organism>
<dbReference type="RefSeq" id="XP_031920036.1">
    <property type="nucleotide sequence ID" value="XM_032061328.1"/>
</dbReference>
<reference evidence="2 3" key="1">
    <citation type="submission" date="2019-04" db="EMBL/GenBank/DDBJ databases">
        <title>Friends and foes A comparative genomics study of 23 Aspergillus species from section Flavi.</title>
        <authorList>
            <consortium name="DOE Joint Genome Institute"/>
            <person name="Kjaerbolling I."/>
            <person name="Vesth T."/>
            <person name="Frisvad J.C."/>
            <person name="Nybo J.L."/>
            <person name="Theobald S."/>
            <person name="Kildgaard S."/>
            <person name="Isbrandt T."/>
            <person name="Kuo A."/>
            <person name="Sato A."/>
            <person name="Lyhne E.K."/>
            <person name="Kogle M.E."/>
            <person name="Wiebenga A."/>
            <person name="Kun R.S."/>
            <person name="Lubbers R.J."/>
            <person name="Makela M.R."/>
            <person name="Barry K."/>
            <person name="Chovatia M."/>
            <person name="Clum A."/>
            <person name="Daum C."/>
            <person name="Haridas S."/>
            <person name="He G."/>
            <person name="LaButti K."/>
            <person name="Lipzen A."/>
            <person name="Mondo S."/>
            <person name="Riley R."/>
            <person name="Salamov A."/>
            <person name="Simmons B.A."/>
            <person name="Magnuson J.K."/>
            <person name="Henrissat B."/>
            <person name="Mortensen U.H."/>
            <person name="Larsen T.O."/>
            <person name="Devries R.P."/>
            <person name="Grigoriev I.V."/>
            <person name="Machida M."/>
            <person name="Baker S.E."/>
            <person name="Andersen M.R."/>
        </authorList>
    </citation>
    <scope>NUCLEOTIDE SEQUENCE [LARGE SCALE GENOMIC DNA]</scope>
    <source>
        <strain evidence="2 3">CBS 117625</strain>
    </source>
</reference>
<proteinExistence type="predicted"/>